<sequence length="204" mass="20843">MVMTSEDEAWVALRVRASGPPQHCDAASERSWTDAGGYASSVGFTSESEWDAASCLAEEAQPGISVLPTAAHAASQAALKPPPPRATVGSASACDARQRAANAAVTATSASAEAASLTRAPPMILPRTGRSSAASFTVTAAADSTGTSYAAPRRNKPFRQAWQDDMQDLGTFFSSALSGVGRLVAPQPSPPREGGKGARILGAL</sequence>
<evidence type="ECO:0000313" key="2">
    <source>
        <dbReference type="EMBL" id="CAE0141522.1"/>
    </source>
</evidence>
<feature type="region of interest" description="Disordered" evidence="1">
    <location>
        <begin position="183"/>
        <end position="204"/>
    </location>
</feature>
<organism evidence="2">
    <name type="scientific">Prasinoderma singulare</name>
    <dbReference type="NCBI Taxonomy" id="676789"/>
    <lineage>
        <taxon>Eukaryota</taxon>
        <taxon>Viridiplantae</taxon>
        <taxon>Prasinodermophyta</taxon>
        <taxon>Prasinodermophyceae</taxon>
        <taxon>Prasinodermales</taxon>
        <taxon>Prasinodermaceae</taxon>
        <taxon>Prasinoderma</taxon>
    </lineage>
</organism>
<reference evidence="2" key="1">
    <citation type="submission" date="2021-01" db="EMBL/GenBank/DDBJ databases">
        <authorList>
            <person name="Corre E."/>
            <person name="Pelletier E."/>
            <person name="Niang G."/>
            <person name="Scheremetjew M."/>
            <person name="Finn R."/>
            <person name="Kale V."/>
            <person name="Holt S."/>
            <person name="Cochrane G."/>
            <person name="Meng A."/>
            <person name="Brown T."/>
            <person name="Cohen L."/>
        </authorList>
    </citation>
    <scope>NUCLEOTIDE SEQUENCE</scope>
    <source>
        <strain evidence="2">RCC927</strain>
    </source>
</reference>
<dbReference type="EMBL" id="HBHY01013144">
    <property type="protein sequence ID" value="CAE0141522.1"/>
    <property type="molecule type" value="Transcribed_RNA"/>
</dbReference>
<name>A0A7S3FEK0_9VIRI</name>
<gene>
    <name evidence="2" type="ORF">PSIN1315_LOCUS8415</name>
</gene>
<proteinExistence type="predicted"/>
<protein>
    <submittedName>
        <fullName evidence="2">Uncharacterized protein</fullName>
    </submittedName>
</protein>
<evidence type="ECO:0000256" key="1">
    <source>
        <dbReference type="SAM" id="MobiDB-lite"/>
    </source>
</evidence>
<accession>A0A7S3FEK0</accession>
<dbReference type="AlphaFoldDB" id="A0A7S3FEK0"/>